<dbReference type="KEGG" id="bmor:101736053"/>
<reference evidence="8" key="1">
    <citation type="journal article" date="2008" name="Insect Biochem. Mol. Biol.">
        <title>The genome of a lepidopteran model insect, the silkworm Bombyx mori.</title>
        <authorList>
            <consortium name="International Silkworm Genome Consortium"/>
        </authorList>
    </citation>
    <scope>NUCLEOTIDE SEQUENCE [LARGE SCALE GENOMIC DNA]</scope>
    <source>
        <strain evidence="8">p50T</strain>
    </source>
</reference>
<keyword evidence="4" id="KW-0206">Cytoskeleton</keyword>
<keyword evidence="8" id="KW-1185">Reference proteome</keyword>
<evidence type="ECO:0000313" key="7">
    <source>
        <dbReference type="EnsemblMetazoa" id="XP_037872430.1"/>
    </source>
</evidence>
<dbReference type="GeneID" id="101736053"/>
<keyword evidence="3" id="KW-0970">Cilium biogenesis/degradation</keyword>
<evidence type="ECO:0000256" key="2">
    <source>
        <dbReference type="ARBA" id="ARBA00022490"/>
    </source>
</evidence>
<accession>A0A8R2M1Y1</accession>
<reference evidence="7" key="2">
    <citation type="submission" date="2022-06" db="UniProtKB">
        <authorList>
            <consortium name="EnsemblMetazoa"/>
        </authorList>
    </citation>
    <scope>IDENTIFICATION</scope>
    <source>
        <strain evidence="7">p50T (Dazao)</strain>
    </source>
</reference>
<evidence type="ECO:0000256" key="4">
    <source>
        <dbReference type="ARBA" id="ARBA00023212"/>
    </source>
</evidence>
<feature type="compositionally biased region" description="Basic and acidic residues" evidence="6">
    <location>
        <begin position="508"/>
        <end position="538"/>
    </location>
</feature>
<dbReference type="RefSeq" id="XP_037872430.1">
    <property type="nucleotide sequence ID" value="XM_038016502.2"/>
</dbReference>
<keyword evidence="2" id="KW-0963">Cytoplasm</keyword>
<proteinExistence type="predicted"/>
<dbReference type="Proteomes" id="UP000005204">
    <property type="component" value="Unassembled WGS sequence"/>
</dbReference>
<dbReference type="Pfam" id="PF07162">
    <property type="entry name" value="B9-C2"/>
    <property type="match status" value="1"/>
</dbReference>
<comment type="subcellular location">
    <subcellularLocation>
        <location evidence="1">Cytoplasm</location>
        <location evidence="1">Cytoskeleton</location>
        <location evidence="1">Cilium basal body</location>
    </subcellularLocation>
</comment>
<organism evidence="7 8">
    <name type="scientific">Bombyx mori</name>
    <name type="common">Silk moth</name>
    <dbReference type="NCBI Taxonomy" id="7091"/>
    <lineage>
        <taxon>Eukaryota</taxon>
        <taxon>Metazoa</taxon>
        <taxon>Ecdysozoa</taxon>
        <taxon>Arthropoda</taxon>
        <taxon>Hexapoda</taxon>
        <taxon>Insecta</taxon>
        <taxon>Pterygota</taxon>
        <taxon>Neoptera</taxon>
        <taxon>Endopterygota</taxon>
        <taxon>Lepidoptera</taxon>
        <taxon>Glossata</taxon>
        <taxon>Ditrysia</taxon>
        <taxon>Bombycoidea</taxon>
        <taxon>Bombycidae</taxon>
        <taxon>Bombycinae</taxon>
        <taxon>Bombyx</taxon>
    </lineage>
</organism>
<name>A0A8R2M1Y1_BOMMO</name>
<evidence type="ECO:0000256" key="1">
    <source>
        <dbReference type="ARBA" id="ARBA00004120"/>
    </source>
</evidence>
<dbReference type="GO" id="GO:0060271">
    <property type="term" value="P:cilium assembly"/>
    <property type="evidence" value="ECO:0007669"/>
    <property type="project" value="TreeGrafter"/>
</dbReference>
<sequence length="538" mass="61188">MSSLHREDVTTGVHWLRHPVESIKIKVKLKPTTILSSLLNYNPDDSSFIKKHQIIEEYVFKWQGKSWDVYVCREQPEADTSLRTKPAKVYCEILQEGVTPISRLFAYNHDDQHLVLPLSCVKKFTEQIANLNLGGRCTKSNNPIRSLINRKQSKSQQRLFDSDDSIDSLSEKYTTMHIMFDNNDYLQDTYDIKARKHTCLVCLCYSKKHKYLTVTPEINDLALNPYEVATVEGEHWGYQYSINIDFDDDCADGLAILLTRLQKRWNKRNKNLIYFSGPPVDFRNIYLSFEIISVEDFQLQYLYIQYNVKLGQVYQCDRGSFGRTHKKFPDDSKANHYCEIGHAVDLKLSCLASIEPPPIQIVFEVQSAEYPVIFRTEGYGTLTVPVTAGQFTATLTTLMPEDVNYAEGATRRFFIGGRHLIKDPVLLDHSQSTDSEYSNQEAGTVHLRWSIRTEVGPGLRTVPVPAVGTASSAVLHGAEVAVMRYRLAKAKLQAATKEEEPAEGNDSANKESTESDDSPIKKSTQEDNTTGKEKKKET</sequence>
<dbReference type="InterPro" id="IPR010796">
    <property type="entry name" value="C2_B9-type_dom"/>
</dbReference>
<dbReference type="GO" id="GO:0036038">
    <property type="term" value="C:MKS complex"/>
    <property type="evidence" value="ECO:0007669"/>
    <property type="project" value="TreeGrafter"/>
</dbReference>
<protein>
    <submittedName>
        <fullName evidence="7">Uncharacterized protein</fullName>
    </submittedName>
</protein>
<feature type="region of interest" description="Disordered" evidence="6">
    <location>
        <begin position="493"/>
        <end position="538"/>
    </location>
</feature>
<evidence type="ECO:0000256" key="3">
    <source>
        <dbReference type="ARBA" id="ARBA00022794"/>
    </source>
</evidence>
<keyword evidence="5" id="KW-0966">Cell projection</keyword>
<evidence type="ECO:0000256" key="5">
    <source>
        <dbReference type="ARBA" id="ARBA00023273"/>
    </source>
</evidence>
<evidence type="ECO:0000256" key="6">
    <source>
        <dbReference type="SAM" id="MobiDB-lite"/>
    </source>
</evidence>
<dbReference type="EnsemblMetazoa" id="XM_038016502.1">
    <property type="protein sequence ID" value="XP_037872430.1"/>
    <property type="gene ID" value="LOC101736053"/>
</dbReference>
<evidence type="ECO:0000313" key="8">
    <source>
        <dbReference type="Proteomes" id="UP000005204"/>
    </source>
</evidence>
<dbReference type="PANTHER" id="PTHR12968:SF4">
    <property type="entry name" value="TECTONIC-LIKE COMPLEX MEMBER MKS1"/>
    <property type="match status" value="1"/>
</dbReference>
<dbReference type="PANTHER" id="PTHR12968">
    <property type="entry name" value="B9 DOMAIN-CONTAINING"/>
    <property type="match status" value="1"/>
</dbReference>
<dbReference type="AlphaFoldDB" id="A0A8R2M1Y1"/>